<gene>
    <name evidence="7" type="primary">vapC</name>
    <name evidence="9" type="ordered locus">MAV_1240</name>
</gene>
<keyword evidence="6 7" id="KW-0460">Magnesium</keyword>
<organism evidence="9 10">
    <name type="scientific">Mycobacterium avium (strain 104)</name>
    <dbReference type="NCBI Taxonomy" id="243243"/>
    <lineage>
        <taxon>Bacteria</taxon>
        <taxon>Bacillati</taxon>
        <taxon>Actinomycetota</taxon>
        <taxon>Actinomycetes</taxon>
        <taxon>Mycobacteriales</taxon>
        <taxon>Mycobacteriaceae</taxon>
        <taxon>Mycobacterium</taxon>
        <taxon>Mycobacterium avium complex (MAC)</taxon>
    </lineage>
</organism>
<keyword evidence="5 7" id="KW-0378">Hydrolase</keyword>
<keyword evidence="3 7" id="KW-0540">Nuclease</keyword>
<evidence type="ECO:0000256" key="3">
    <source>
        <dbReference type="ARBA" id="ARBA00022722"/>
    </source>
</evidence>
<evidence type="ECO:0000256" key="7">
    <source>
        <dbReference type="HAMAP-Rule" id="MF_00265"/>
    </source>
</evidence>
<dbReference type="GO" id="GO:0016787">
    <property type="term" value="F:hydrolase activity"/>
    <property type="evidence" value="ECO:0007669"/>
    <property type="project" value="UniProtKB-KW"/>
</dbReference>
<evidence type="ECO:0000256" key="5">
    <source>
        <dbReference type="ARBA" id="ARBA00022801"/>
    </source>
</evidence>
<dbReference type="InterPro" id="IPR029060">
    <property type="entry name" value="PIN-like_dom_sf"/>
</dbReference>
<evidence type="ECO:0000313" key="10">
    <source>
        <dbReference type="Proteomes" id="UP000001574"/>
    </source>
</evidence>
<evidence type="ECO:0000256" key="6">
    <source>
        <dbReference type="ARBA" id="ARBA00022842"/>
    </source>
</evidence>
<reference evidence="9 10" key="1">
    <citation type="submission" date="2006-10" db="EMBL/GenBank/DDBJ databases">
        <authorList>
            <person name="Fleischmann R.D."/>
            <person name="Dodson R.J."/>
            <person name="Haft D.H."/>
            <person name="Merkel J.S."/>
            <person name="Nelson W.C."/>
            <person name="Fraser C.M."/>
        </authorList>
    </citation>
    <scope>NUCLEOTIDE SEQUENCE [LARGE SCALE GENOMIC DNA]</scope>
    <source>
        <strain evidence="9 10">104</strain>
    </source>
</reference>
<dbReference type="InterPro" id="IPR022907">
    <property type="entry name" value="VapC_family"/>
</dbReference>
<dbReference type="Pfam" id="PF01850">
    <property type="entry name" value="PIN"/>
    <property type="match status" value="1"/>
</dbReference>
<dbReference type="HOGENOM" id="CLU_147393_0_0_11"/>
<feature type="binding site" evidence="7">
    <location>
        <position position="86"/>
    </location>
    <ligand>
        <name>Mg(2+)</name>
        <dbReference type="ChEBI" id="CHEBI:18420"/>
    </ligand>
</feature>
<dbReference type="GO" id="GO:0004540">
    <property type="term" value="F:RNA nuclease activity"/>
    <property type="evidence" value="ECO:0007669"/>
    <property type="project" value="InterPro"/>
</dbReference>
<dbReference type="EMBL" id="CP000479">
    <property type="protein sequence ID" value="ABK66336.1"/>
    <property type="molecule type" value="Genomic_DNA"/>
</dbReference>
<protein>
    <recommendedName>
        <fullName evidence="7">Ribonuclease VapC</fullName>
        <shortName evidence="7">RNase VapC</shortName>
        <ecNumber evidence="7">3.1.-.-</ecNumber>
    </recommendedName>
    <alternativeName>
        <fullName evidence="7">Toxin VapC</fullName>
    </alternativeName>
</protein>
<name>A0A0H2ZWR9_MYCA1</name>
<dbReference type="InterPro" id="IPR002716">
    <property type="entry name" value="PIN_dom"/>
</dbReference>
<evidence type="ECO:0000256" key="2">
    <source>
        <dbReference type="ARBA" id="ARBA00022649"/>
    </source>
</evidence>
<dbReference type="GO" id="GO:0090729">
    <property type="term" value="F:toxin activity"/>
    <property type="evidence" value="ECO:0007669"/>
    <property type="project" value="UniProtKB-KW"/>
</dbReference>
<accession>A0A0H2ZWR9</accession>
<dbReference type="GO" id="GO:0000287">
    <property type="term" value="F:magnesium ion binding"/>
    <property type="evidence" value="ECO:0007669"/>
    <property type="project" value="UniProtKB-UniRule"/>
</dbReference>
<sequence length="123" mass="13770">MILVDTSVWIDHLHVADKRLIEFLTNDAIGCHQMVIEELALGAIRRRADLLRLLSNLRAFPLLTHAEVLHLVECHRLWGRGLSAIDVHLLGSVALVDGARLWTRDKNLKAAGWDVGIAIVDEL</sequence>
<keyword evidence="2 7" id="KW-1277">Toxin-antitoxin system</keyword>
<proteinExistence type="inferred from homology"/>
<keyword evidence="7" id="KW-0800">Toxin</keyword>
<comment type="cofactor">
    <cofactor evidence="1 7">
        <name>Mg(2+)</name>
        <dbReference type="ChEBI" id="CHEBI:18420"/>
    </cofactor>
</comment>
<dbReference type="Proteomes" id="UP000001574">
    <property type="component" value="Chromosome"/>
</dbReference>
<dbReference type="EC" id="3.1.-.-" evidence="7"/>
<dbReference type="KEGG" id="mav:MAV_1240"/>
<comment type="function">
    <text evidence="7">Toxic component of a toxin-antitoxin (TA) system. An RNase.</text>
</comment>
<dbReference type="Gene3D" id="3.40.50.1010">
    <property type="entry name" value="5'-nuclease"/>
    <property type="match status" value="1"/>
</dbReference>
<evidence type="ECO:0000256" key="1">
    <source>
        <dbReference type="ARBA" id="ARBA00001946"/>
    </source>
</evidence>
<feature type="domain" description="PIN" evidence="8">
    <location>
        <begin position="2"/>
        <end position="112"/>
    </location>
</feature>
<dbReference type="SUPFAM" id="SSF88723">
    <property type="entry name" value="PIN domain-like"/>
    <property type="match status" value="1"/>
</dbReference>
<evidence type="ECO:0000256" key="4">
    <source>
        <dbReference type="ARBA" id="ARBA00022723"/>
    </source>
</evidence>
<dbReference type="HAMAP" id="MF_00265">
    <property type="entry name" value="VapC_Nob1"/>
    <property type="match status" value="1"/>
</dbReference>
<dbReference type="AlphaFoldDB" id="A0A0H2ZWR9"/>
<evidence type="ECO:0000259" key="8">
    <source>
        <dbReference type="Pfam" id="PF01850"/>
    </source>
</evidence>
<feature type="binding site" evidence="7">
    <location>
        <position position="5"/>
    </location>
    <ligand>
        <name>Mg(2+)</name>
        <dbReference type="ChEBI" id="CHEBI:18420"/>
    </ligand>
</feature>
<comment type="similarity">
    <text evidence="7">Belongs to the PINc/VapC protein family.</text>
</comment>
<keyword evidence="4 7" id="KW-0479">Metal-binding</keyword>
<evidence type="ECO:0000313" key="9">
    <source>
        <dbReference type="EMBL" id="ABK66336.1"/>
    </source>
</evidence>
<dbReference type="RefSeq" id="WP_003875391.1">
    <property type="nucleotide sequence ID" value="NC_008595.1"/>
</dbReference>